<dbReference type="Proteomes" id="UP000270649">
    <property type="component" value="Unassembled WGS sequence"/>
</dbReference>
<keyword evidence="2" id="KW-1015">Disulfide bond</keyword>
<dbReference type="InterPro" id="IPR018114">
    <property type="entry name" value="TRYPSIN_HIS"/>
</dbReference>
<dbReference type="SMART" id="SM00020">
    <property type="entry name" value="Tryp_SPc"/>
    <property type="match status" value="1"/>
</dbReference>
<proteinExistence type="inferred from homology"/>
<feature type="domain" description="Peptidase S1" evidence="4">
    <location>
        <begin position="45"/>
        <end position="245"/>
    </location>
</feature>
<sequence length="266" mass="28607">MVRQMVCLIATVITASAVTIPYFHEANAQPLSTRASDTTPIHDARIGQVVYTNPVELPDGETLPDVPLCSASHVGNNHWITAAHCVTDVSPFSGFIQQDDGNKAEVTDVWLAPGGEDVALLKLDSQITDESFSIASNAAKAGSELTLLGYGGEHTYVSAAEVGVEKLLKEKTIKEKRYPNVYQTTSLEKSRSCSGDSGGPLFSGDEIYAVHSAGEKNPDCEGKASSTMWHSDVTSLKTILEQKIYDESIVPDTHLDSSRLENSFSS</sequence>
<accession>A0A3M0FUL6</accession>
<dbReference type="RefSeq" id="WP_121928282.1">
    <property type="nucleotide sequence ID" value="NZ_JAACBT010000047.1"/>
</dbReference>
<dbReference type="GO" id="GO:0004252">
    <property type="term" value="F:serine-type endopeptidase activity"/>
    <property type="evidence" value="ECO:0007669"/>
    <property type="project" value="InterPro"/>
</dbReference>
<dbReference type="AlphaFoldDB" id="A0A3M0FUL6"/>
<evidence type="ECO:0000259" key="4">
    <source>
        <dbReference type="PROSITE" id="PS50240"/>
    </source>
</evidence>
<dbReference type="PROSITE" id="PS50240">
    <property type="entry name" value="TRYPSIN_DOM"/>
    <property type="match status" value="1"/>
</dbReference>
<feature type="chain" id="PRO_5018130241" description="Peptidase S1 domain-containing protein" evidence="3">
    <location>
        <begin position="18"/>
        <end position="266"/>
    </location>
</feature>
<dbReference type="PANTHER" id="PTHR24276">
    <property type="entry name" value="POLYSERASE-RELATED"/>
    <property type="match status" value="1"/>
</dbReference>
<evidence type="ECO:0000256" key="3">
    <source>
        <dbReference type="SAM" id="SignalP"/>
    </source>
</evidence>
<dbReference type="InterPro" id="IPR001254">
    <property type="entry name" value="Trypsin_dom"/>
</dbReference>
<evidence type="ECO:0000256" key="1">
    <source>
        <dbReference type="ARBA" id="ARBA00007664"/>
    </source>
</evidence>
<protein>
    <recommendedName>
        <fullName evidence="4">Peptidase S1 domain-containing protein</fullName>
    </recommendedName>
</protein>
<dbReference type="PANTHER" id="PTHR24276:SF98">
    <property type="entry name" value="FI18310P1-RELATED"/>
    <property type="match status" value="1"/>
</dbReference>
<reference evidence="5 6" key="1">
    <citation type="submission" date="2018-10" db="EMBL/GenBank/DDBJ databases">
        <title>Corynebacterium macginleyi genome sequencing and assembly of the type strain and two clinical samples.</title>
        <authorList>
            <person name="Bernier A.-M."/>
            <person name="Bernard K."/>
        </authorList>
    </citation>
    <scope>NUCLEOTIDE SEQUENCE [LARGE SCALE GENOMIC DNA]</scope>
    <source>
        <strain evidence="5 6">NML 120205</strain>
    </source>
</reference>
<dbReference type="InterPro" id="IPR050430">
    <property type="entry name" value="Peptidase_S1"/>
</dbReference>
<dbReference type="Pfam" id="PF00089">
    <property type="entry name" value="Trypsin"/>
    <property type="match status" value="1"/>
</dbReference>
<dbReference type="InterPro" id="IPR001314">
    <property type="entry name" value="Peptidase_S1A"/>
</dbReference>
<evidence type="ECO:0000313" key="5">
    <source>
        <dbReference type="EMBL" id="RMB56480.1"/>
    </source>
</evidence>
<dbReference type="InterPro" id="IPR009003">
    <property type="entry name" value="Peptidase_S1_PA"/>
</dbReference>
<dbReference type="Gene3D" id="2.40.10.10">
    <property type="entry name" value="Trypsin-like serine proteases"/>
    <property type="match status" value="1"/>
</dbReference>
<dbReference type="PROSITE" id="PS00134">
    <property type="entry name" value="TRYPSIN_HIS"/>
    <property type="match status" value="1"/>
</dbReference>
<dbReference type="InterPro" id="IPR043504">
    <property type="entry name" value="Peptidase_S1_PA_chymotrypsin"/>
</dbReference>
<dbReference type="EMBL" id="REGC01000026">
    <property type="protein sequence ID" value="RMB56480.1"/>
    <property type="molecule type" value="Genomic_DNA"/>
</dbReference>
<keyword evidence="3" id="KW-0732">Signal</keyword>
<evidence type="ECO:0000313" key="6">
    <source>
        <dbReference type="Proteomes" id="UP000270649"/>
    </source>
</evidence>
<dbReference type="GO" id="GO:0006508">
    <property type="term" value="P:proteolysis"/>
    <property type="evidence" value="ECO:0007669"/>
    <property type="project" value="InterPro"/>
</dbReference>
<dbReference type="PRINTS" id="PR00722">
    <property type="entry name" value="CHYMOTRYPSIN"/>
</dbReference>
<comment type="caution">
    <text evidence="5">The sequence shown here is derived from an EMBL/GenBank/DDBJ whole genome shotgun (WGS) entry which is preliminary data.</text>
</comment>
<name>A0A3M0FUL6_9CORY</name>
<organism evidence="5 6">
    <name type="scientific">Corynebacterium macginleyi</name>
    <dbReference type="NCBI Taxonomy" id="38290"/>
    <lineage>
        <taxon>Bacteria</taxon>
        <taxon>Bacillati</taxon>
        <taxon>Actinomycetota</taxon>
        <taxon>Actinomycetes</taxon>
        <taxon>Mycobacteriales</taxon>
        <taxon>Corynebacteriaceae</taxon>
        <taxon>Corynebacterium</taxon>
    </lineage>
</organism>
<comment type="similarity">
    <text evidence="1">Belongs to the peptidase S1 family.</text>
</comment>
<gene>
    <name evidence="5" type="ORF">D9543_11160</name>
</gene>
<feature type="signal peptide" evidence="3">
    <location>
        <begin position="1"/>
        <end position="17"/>
    </location>
</feature>
<dbReference type="SUPFAM" id="SSF50494">
    <property type="entry name" value="Trypsin-like serine proteases"/>
    <property type="match status" value="1"/>
</dbReference>
<evidence type="ECO:0000256" key="2">
    <source>
        <dbReference type="ARBA" id="ARBA00023157"/>
    </source>
</evidence>